<evidence type="ECO:0000259" key="1">
    <source>
        <dbReference type="Pfam" id="PF16794"/>
    </source>
</evidence>
<dbReference type="GeneID" id="107883803"/>
<name>A0A8R2H7Z3_ACYPI</name>
<dbReference type="PANTHER" id="PTHR23210:SF26">
    <property type="entry name" value="ACTIVATING TRANSCRIPTION FACTOR 7-INTERACTING PROTEIN 1"/>
    <property type="match status" value="1"/>
</dbReference>
<dbReference type="InterPro" id="IPR056565">
    <property type="entry name" value="Fn3_ATF7IP"/>
</dbReference>
<evidence type="ECO:0000313" key="2">
    <source>
        <dbReference type="EnsemblMetazoa" id="XP_016660033.2"/>
    </source>
</evidence>
<dbReference type="GO" id="GO:0005667">
    <property type="term" value="C:transcription regulator complex"/>
    <property type="evidence" value="ECO:0007669"/>
    <property type="project" value="TreeGrafter"/>
</dbReference>
<dbReference type="InterPro" id="IPR036116">
    <property type="entry name" value="FN3_sf"/>
</dbReference>
<dbReference type="InterPro" id="IPR013783">
    <property type="entry name" value="Ig-like_fold"/>
</dbReference>
<dbReference type="GO" id="GO:0006355">
    <property type="term" value="P:regulation of DNA-templated transcription"/>
    <property type="evidence" value="ECO:0007669"/>
    <property type="project" value="TreeGrafter"/>
</dbReference>
<evidence type="ECO:0000313" key="3">
    <source>
        <dbReference type="Proteomes" id="UP000007819"/>
    </source>
</evidence>
<dbReference type="AlphaFoldDB" id="A0A8R2H7Z3"/>
<dbReference type="RefSeq" id="XP_016660033.2">
    <property type="nucleotide sequence ID" value="XM_016804544.2"/>
</dbReference>
<sequence>MVTGYKMPPLITTSKMLKVSTKNVTGFPKTVNAAKSLNLINIGTAPTTIIDLTGNDDGIEESNIINLEDSIPPIKIARRIPVSLLPAETLVRFPRRTIVLNKDTINTSPKSKNLKPILIEDSDNSSDISLSDLNDLREDISSIISGAKSITEESFPSLLKLFSSKESTYEQFYSMCTQKIIGMMTEKSFWGNDRSELQLLKKRVKLWQSKYSLLDREFKEMKLIVNVHNQELKSNEYARPHLVTRTVGLQAKLCPRKEGSMKLLKQAIPLPRPDPVSFIVEDDDDDVVELEFETKMPPLITTSKMLKVSTKNVTGSPKTVNAAKSLNLINIGTAPTTIIDLTGNDDGIEESNIINLEDSIPPIKIARRIPVSLLPAETLVRFPRRTIVLNKDTINTSPKSKNLKSILIEVSRVDPVLVQPCTVTYTAHRVPVSRTLQPMSTASYAPRNITISQLYASLRTLTPSYTTRQIPASRISGSMSGIALPQASPGKSYTTCQVPLLLRSIHHTGSQSTRKPPPLAIPLLGHPSPVPGIPNQKSLSAWKRLPPAPNLTISKSSEVQNMPQALVLSWTMNVNRTIAEVISYQIYAYQETPDQPPSIDLWKKIGDVNALPLPMACSLTHFSNGQKYHFLVRAVDVYTRVGPFSTPKSIL</sequence>
<dbReference type="KEGG" id="api:107883803"/>
<accession>A0A8R2H7Z3</accession>
<dbReference type="Pfam" id="PF16794">
    <property type="entry name" value="fn3_4"/>
    <property type="match status" value="1"/>
</dbReference>
<dbReference type="PANTHER" id="PTHR23210">
    <property type="entry name" value="ACTIVATING TRANSCRIPTION FACTOR 7 INTERACTING PROTEIN"/>
    <property type="match status" value="1"/>
</dbReference>
<reference evidence="2" key="2">
    <citation type="submission" date="2022-06" db="UniProtKB">
        <authorList>
            <consortium name="EnsemblMetazoa"/>
        </authorList>
    </citation>
    <scope>IDENTIFICATION</scope>
</reference>
<feature type="domain" description="Activating transcription factor 7-interacting protein Fn3" evidence="1">
    <location>
        <begin position="545"/>
        <end position="649"/>
    </location>
</feature>
<dbReference type="EnsemblMetazoa" id="XM_016804544.2">
    <property type="protein sequence ID" value="XP_016660033.2"/>
    <property type="gene ID" value="LOC107883803"/>
</dbReference>
<dbReference type="GO" id="GO:0003712">
    <property type="term" value="F:transcription coregulator activity"/>
    <property type="evidence" value="ECO:0007669"/>
    <property type="project" value="TreeGrafter"/>
</dbReference>
<dbReference type="SUPFAM" id="SSF49265">
    <property type="entry name" value="Fibronectin type III"/>
    <property type="match status" value="1"/>
</dbReference>
<reference evidence="3" key="1">
    <citation type="submission" date="2010-06" db="EMBL/GenBank/DDBJ databases">
        <authorList>
            <person name="Jiang H."/>
            <person name="Abraham K."/>
            <person name="Ali S."/>
            <person name="Alsbrooks S.L."/>
            <person name="Anim B.N."/>
            <person name="Anosike U.S."/>
            <person name="Attaway T."/>
            <person name="Bandaranaike D.P."/>
            <person name="Battles P.K."/>
            <person name="Bell S.N."/>
            <person name="Bell A.V."/>
            <person name="Beltran B."/>
            <person name="Bickham C."/>
            <person name="Bustamante Y."/>
            <person name="Caleb T."/>
            <person name="Canada A."/>
            <person name="Cardenas V."/>
            <person name="Carter K."/>
            <person name="Chacko J."/>
            <person name="Chandrabose M.N."/>
            <person name="Chavez D."/>
            <person name="Chavez A."/>
            <person name="Chen L."/>
            <person name="Chu H.-S."/>
            <person name="Claassen K.J."/>
            <person name="Cockrell R."/>
            <person name="Collins M."/>
            <person name="Cooper J.A."/>
            <person name="Cree A."/>
            <person name="Curry S.M."/>
            <person name="Da Y."/>
            <person name="Dao M.D."/>
            <person name="Das B."/>
            <person name="Davila M.-L."/>
            <person name="Davy-Carroll L."/>
            <person name="Denson S."/>
            <person name="Dinh H."/>
            <person name="Ebong V.E."/>
            <person name="Edwards J.R."/>
            <person name="Egan A."/>
            <person name="El-Daye J."/>
            <person name="Escobedo L."/>
            <person name="Fernandez S."/>
            <person name="Fernando P.R."/>
            <person name="Flagg N."/>
            <person name="Forbes L.D."/>
            <person name="Fowler R.G."/>
            <person name="Fu Q."/>
            <person name="Gabisi R.A."/>
            <person name="Ganer J."/>
            <person name="Garbino Pronczuk A."/>
            <person name="Garcia R.M."/>
            <person name="Garner T."/>
            <person name="Garrett T.E."/>
            <person name="Gonzalez D.A."/>
            <person name="Hamid H."/>
            <person name="Hawkins E.S."/>
            <person name="Hirani K."/>
            <person name="Hogues M.E."/>
            <person name="Hollins B."/>
            <person name="Hsiao C.-H."/>
            <person name="Jabil R."/>
            <person name="James M.L."/>
            <person name="Jhangiani S.N."/>
            <person name="Johnson B."/>
            <person name="Johnson Q."/>
            <person name="Joshi V."/>
            <person name="Kalu J.B."/>
            <person name="Kam C."/>
            <person name="Kashfia A."/>
            <person name="Keebler J."/>
            <person name="Kisamo H."/>
            <person name="Kovar C.L."/>
            <person name="Lago L.A."/>
            <person name="Lai C.-Y."/>
            <person name="Laidlaw J."/>
            <person name="Lara F."/>
            <person name="Le T.-K."/>
            <person name="Lee S.L."/>
            <person name="Legall F.H."/>
            <person name="Lemon S.J."/>
            <person name="Lewis L.R."/>
            <person name="Li B."/>
            <person name="Liu Y."/>
            <person name="Liu Y.-S."/>
            <person name="Lopez J."/>
            <person name="Lozado R.J."/>
            <person name="Lu J."/>
            <person name="Madu R.C."/>
            <person name="Maheshwari M."/>
            <person name="Maheshwari R."/>
            <person name="Malloy K."/>
            <person name="Martinez E."/>
            <person name="Mathew T."/>
            <person name="Mercado I.C."/>
            <person name="Mercado C."/>
            <person name="Meyer B."/>
            <person name="Montgomery K."/>
            <person name="Morgan M.B."/>
            <person name="Munidasa M."/>
            <person name="Nazareth L.V."/>
            <person name="Nelson J."/>
            <person name="Ng B.M."/>
            <person name="Nguyen N.B."/>
            <person name="Nguyen P.Q."/>
            <person name="Nguyen T."/>
            <person name="Obregon M."/>
            <person name="Okwuonu G.O."/>
            <person name="Onwere C.G."/>
            <person name="Orozco G."/>
            <person name="Parra A."/>
            <person name="Patel S."/>
            <person name="Patil S."/>
            <person name="Perez A."/>
            <person name="Perez Y."/>
            <person name="Pham C."/>
            <person name="Primus E.L."/>
            <person name="Pu L.-L."/>
            <person name="Puazo M."/>
            <person name="Qin X."/>
            <person name="Quiroz J.B."/>
            <person name="Reese J."/>
            <person name="Richards S."/>
            <person name="Rives C.M."/>
            <person name="Robberts R."/>
            <person name="Ruiz S.J."/>
            <person name="Ruiz M.J."/>
            <person name="Santibanez J."/>
            <person name="Schneider B.W."/>
            <person name="Sisson I."/>
            <person name="Smith M."/>
            <person name="Sodergren E."/>
            <person name="Song X.-Z."/>
            <person name="Song B.B."/>
            <person name="Summersgill H."/>
            <person name="Thelus R."/>
            <person name="Thornton R.D."/>
            <person name="Trejos Z.Y."/>
            <person name="Usmani K."/>
            <person name="Vattathil S."/>
            <person name="Villasana D."/>
            <person name="Walker D.L."/>
            <person name="Wang S."/>
            <person name="Wang K."/>
            <person name="White C.S."/>
            <person name="Williams A.C."/>
            <person name="Williamson J."/>
            <person name="Wilson K."/>
            <person name="Woghiren I.O."/>
            <person name="Woodworth J.R."/>
            <person name="Worley K.C."/>
            <person name="Wright R.A."/>
            <person name="Wu W."/>
            <person name="Young L."/>
            <person name="Zhang L."/>
            <person name="Zhang J."/>
            <person name="Zhu Y."/>
            <person name="Muzny D.M."/>
            <person name="Weinstock G."/>
            <person name="Gibbs R.A."/>
        </authorList>
    </citation>
    <scope>NUCLEOTIDE SEQUENCE [LARGE SCALE GENOMIC DNA]</scope>
    <source>
        <strain evidence="3">LSR1</strain>
    </source>
</reference>
<keyword evidence="3" id="KW-1185">Reference proteome</keyword>
<protein>
    <recommendedName>
        <fullName evidence="1">Activating transcription factor 7-interacting protein Fn3 domain-containing protein</fullName>
    </recommendedName>
</protein>
<dbReference type="Gene3D" id="2.60.40.10">
    <property type="entry name" value="Immunoglobulins"/>
    <property type="match status" value="1"/>
</dbReference>
<dbReference type="OrthoDB" id="2434995at2759"/>
<dbReference type="Proteomes" id="UP000007819">
    <property type="component" value="Chromosome X"/>
</dbReference>
<proteinExistence type="predicted"/>
<organism evidence="2 3">
    <name type="scientific">Acyrthosiphon pisum</name>
    <name type="common">Pea aphid</name>
    <dbReference type="NCBI Taxonomy" id="7029"/>
    <lineage>
        <taxon>Eukaryota</taxon>
        <taxon>Metazoa</taxon>
        <taxon>Ecdysozoa</taxon>
        <taxon>Arthropoda</taxon>
        <taxon>Hexapoda</taxon>
        <taxon>Insecta</taxon>
        <taxon>Pterygota</taxon>
        <taxon>Neoptera</taxon>
        <taxon>Paraneoptera</taxon>
        <taxon>Hemiptera</taxon>
        <taxon>Sternorrhyncha</taxon>
        <taxon>Aphidomorpha</taxon>
        <taxon>Aphidoidea</taxon>
        <taxon>Aphididae</taxon>
        <taxon>Macrosiphini</taxon>
        <taxon>Acyrthosiphon</taxon>
    </lineage>
</organism>
<dbReference type="InterPro" id="IPR026085">
    <property type="entry name" value="ATF7-int"/>
</dbReference>
<dbReference type="GO" id="GO:0005634">
    <property type="term" value="C:nucleus"/>
    <property type="evidence" value="ECO:0007669"/>
    <property type="project" value="TreeGrafter"/>
</dbReference>